<name>A0A645IZ78_9ZZZZ</name>
<protein>
    <submittedName>
        <fullName evidence="1">Uncharacterized protein</fullName>
    </submittedName>
</protein>
<gene>
    <name evidence="1" type="ORF">SDC9_203896</name>
</gene>
<accession>A0A645IZ78</accession>
<proteinExistence type="predicted"/>
<organism evidence="1">
    <name type="scientific">bioreactor metagenome</name>
    <dbReference type="NCBI Taxonomy" id="1076179"/>
    <lineage>
        <taxon>unclassified sequences</taxon>
        <taxon>metagenomes</taxon>
        <taxon>ecological metagenomes</taxon>
    </lineage>
</organism>
<comment type="caution">
    <text evidence="1">The sequence shown here is derived from an EMBL/GenBank/DDBJ whole genome shotgun (WGS) entry which is preliminary data.</text>
</comment>
<reference evidence="1" key="1">
    <citation type="submission" date="2019-08" db="EMBL/GenBank/DDBJ databases">
        <authorList>
            <person name="Kucharzyk K."/>
            <person name="Murdoch R.W."/>
            <person name="Higgins S."/>
            <person name="Loffler F."/>
        </authorList>
    </citation>
    <scope>NUCLEOTIDE SEQUENCE</scope>
</reference>
<sequence>MDIDAAEQKDGHRRAVHGELEAGNVELGQMVRLVGRNFKRVVCRAELFALVLATHERFDRAYGRQVLLHDRVELVEHALHAAVNRRELFEYER</sequence>
<dbReference type="AlphaFoldDB" id="A0A645IZ78"/>
<dbReference type="EMBL" id="VSSQ01126285">
    <property type="protein sequence ID" value="MPN56210.1"/>
    <property type="molecule type" value="Genomic_DNA"/>
</dbReference>
<evidence type="ECO:0000313" key="1">
    <source>
        <dbReference type="EMBL" id="MPN56210.1"/>
    </source>
</evidence>